<dbReference type="Proteomes" id="UP001500936">
    <property type="component" value="Unassembled WGS sequence"/>
</dbReference>
<reference evidence="2" key="1">
    <citation type="journal article" date="2019" name="Int. J. Syst. Evol. Microbiol.">
        <title>The Global Catalogue of Microorganisms (GCM) 10K type strain sequencing project: providing services to taxonomists for standard genome sequencing and annotation.</title>
        <authorList>
            <consortium name="The Broad Institute Genomics Platform"/>
            <consortium name="The Broad Institute Genome Sequencing Center for Infectious Disease"/>
            <person name="Wu L."/>
            <person name="Ma J."/>
        </authorList>
    </citation>
    <scope>NUCLEOTIDE SEQUENCE [LARGE SCALE GENOMIC DNA]</scope>
    <source>
        <strain evidence="2">JCM 17925</strain>
    </source>
</reference>
<protein>
    <submittedName>
        <fullName evidence="1">Uncharacterized protein</fullName>
    </submittedName>
</protein>
<dbReference type="EMBL" id="BAABHB010000002">
    <property type="protein sequence ID" value="GAA4399566.1"/>
    <property type="molecule type" value="Genomic_DNA"/>
</dbReference>
<keyword evidence="2" id="KW-1185">Reference proteome</keyword>
<evidence type="ECO:0000313" key="1">
    <source>
        <dbReference type="EMBL" id="GAA4399566.1"/>
    </source>
</evidence>
<comment type="caution">
    <text evidence="1">The sequence shown here is derived from an EMBL/GenBank/DDBJ whole genome shotgun (WGS) entry which is preliminary data.</text>
</comment>
<evidence type="ECO:0000313" key="2">
    <source>
        <dbReference type="Proteomes" id="UP001500936"/>
    </source>
</evidence>
<sequence>MPVNLVALYQSNFTKHMSTGLDKELIRQSLKELVNEDPAFVTALLEELEGELKQHKKQRLENIIREDFDEYGDVFRALA</sequence>
<name>A0ABP8K346_9BACT</name>
<organism evidence="1 2">
    <name type="scientific">Nibrella viscosa</name>
    <dbReference type="NCBI Taxonomy" id="1084524"/>
    <lineage>
        <taxon>Bacteria</taxon>
        <taxon>Pseudomonadati</taxon>
        <taxon>Bacteroidota</taxon>
        <taxon>Cytophagia</taxon>
        <taxon>Cytophagales</taxon>
        <taxon>Spirosomataceae</taxon>
        <taxon>Nibrella</taxon>
    </lineage>
</organism>
<proteinExistence type="predicted"/>
<gene>
    <name evidence="1" type="ORF">GCM10023187_11640</name>
</gene>
<accession>A0ABP8K346</accession>